<evidence type="ECO:0000313" key="2">
    <source>
        <dbReference type="EMBL" id="KLI64087.1"/>
    </source>
</evidence>
<dbReference type="STRING" id="874156.GCA_001021555_01608"/>
<accession>A0A0H0XQ69</accession>
<organism evidence="2 3">
    <name type="scientific">Aurantiacibacter marinus</name>
    <dbReference type="NCBI Taxonomy" id="874156"/>
    <lineage>
        <taxon>Bacteria</taxon>
        <taxon>Pseudomonadati</taxon>
        <taxon>Pseudomonadota</taxon>
        <taxon>Alphaproteobacteria</taxon>
        <taxon>Sphingomonadales</taxon>
        <taxon>Erythrobacteraceae</taxon>
        <taxon>Aurantiacibacter</taxon>
    </lineage>
</organism>
<reference evidence="2 3" key="1">
    <citation type="submission" date="2015-04" db="EMBL/GenBank/DDBJ databases">
        <title>The draft genome sequence of Erythrobacter marinus HWDM-33.</title>
        <authorList>
            <person name="Zhuang L."/>
            <person name="Liu Y."/>
            <person name="Shao Z."/>
        </authorList>
    </citation>
    <scope>NUCLEOTIDE SEQUENCE [LARGE SCALE GENOMIC DNA]</scope>
    <source>
        <strain evidence="2 3">HWDM-33</strain>
    </source>
</reference>
<dbReference type="InterPro" id="IPR003848">
    <property type="entry name" value="DUF218"/>
</dbReference>
<proteinExistence type="predicted"/>
<dbReference type="Gene3D" id="3.40.50.620">
    <property type="entry name" value="HUPs"/>
    <property type="match status" value="1"/>
</dbReference>
<dbReference type="OrthoDB" id="9782395at2"/>
<dbReference type="PANTHER" id="PTHR30336">
    <property type="entry name" value="INNER MEMBRANE PROTEIN, PROBABLE PERMEASE"/>
    <property type="match status" value="1"/>
</dbReference>
<dbReference type="CDD" id="cd06259">
    <property type="entry name" value="YdcF-like"/>
    <property type="match status" value="1"/>
</dbReference>
<dbReference type="Proteomes" id="UP000053455">
    <property type="component" value="Unassembled WGS sequence"/>
</dbReference>
<dbReference type="Pfam" id="PF02698">
    <property type="entry name" value="DUF218"/>
    <property type="match status" value="1"/>
</dbReference>
<gene>
    <name evidence="2" type="ORF">AAV99_08550</name>
</gene>
<dbReference type="PATRIC" id="fig|874156.12.peg.1758"/>
<dbReference type="GO" id="GO:0005886">
    <property type="term" value="C:plasma membrane"/>
    <property type="evidence" value="ECO:0007669"/>
    <property type="project" value="TreeGrafter"/>
</dbReference>
<keyword evidence="3" id="KW-1185">Reference proteome</keyword>
<name>A0A0H0XQ69_9SPHN</name>
<dbReference type="EMBL" id="LBHU01000002">
    <property type="protein sequence ID" value="KLI64087.1"/>
    <property type="molecule type" value="Genomic_DNA"/>
</dbReference>
<evidence type="ECO:0000259" key="1">
    <source>
        <dbReference type="Pfam" id="PF02698"/>
    </source>
</evidence>
<dbReference type="PANTHER" id="PTHR30336:SF20">
    <property type="entry name" value="DUF218 DOMAIN-CONTAINING PROTEIN"/>
    <property type="match status" value="1"/>
</dbReference>
<protein>
    <recommendedName>
        <fullName evidence="1">DUF218 domain-containing protein</fullName>
    </recommendedName>
</protein>
<dbReference type="AlphaFoldDB" id="A0A0H0XQ69"/>
<sequence>MPALIGWVGAVGYWIGVGPDEAPGASGDVAADVAIVLGAAVSGDTPSPVFRERIAHAINLQEEGRVSHILFTGGRAEGDELGESEAAMAMALEAGVPAQAILTETKSTTTMQNLVNAQLVMRDAGLDNAVIISDPLHMRRAMEMADSLGMIAQPSATPTTRYRSFGAKARFLARETYFMHHFWLFGE</sequence>
<feature type="domain" description="DUF218" evidence="1">
    <location>
        <begin position="32"/>
        <end position="176"/>
    </location>
</feature>
<evidence type="ECO:0000313" key="3">
    <source>
        <dbReference type="Proteomes" id="UP000053455"/>
    </source>
</evidence>
<comment type="caution">
    <text evidence="2">The sequence shown here is derived from an EMBL/GenBank/DDBJ whole genome shotgun (WGS) entry which is preliminary data.</text>
</comment>
<dbReference type="InterPro" id="IPR051599">
    <property type="entry name" value="Cell_Envelope_Assoc"/>
</dbReference>
<dbReference type="InterPro" id="IPR014729">
    <property type="entry name" value="Rossmann-like_a/b/a_fold"/>
</dbReference>